<evidence type="ECO:0000256" key="2">
    <source>
        <dbReference type="ARBA" id="ARBA00013855"/>
    </source>
</evidence>
<dbReference type="Gene3D" id="2.40.10.350">
    <property type="entry name" value="Rod shape-determining protein MreC, domain 2"/>
    <property type="match status" value="1"/>
</dbReference>
<evidence type="ECO:0000259" key="8">
    <source>
        <dbReference type="Pfam" id="PF04085"/>
    </source>
</evidence>
<dbReference type="InterPro" id="IPR007221">
    <property type="entry name" value="MreC"/>
</dbReference>
<dbReference type="PANTHER" id="PTHR34138">
    <property type="entry name" value="CELL SHAPE-DETERMINING PROTEIN MREC"/>
    <property type="match status" value="1"/>
</dbReference>
<dbReference type="Pfam" id="PF04085">
    <property type="entry name" value="MreC"/>
    <property type="match status" value="1"/>
</dbReference>
<dbReference type="GO" id="GO:0005886">
    <property type="term" value="C:plasma membrane"/>
    <property type="evidence" value="ECO:0007669"/>
    <property type="project" value="TreeGrafter"/>
</dbReference>
<proteinExistence type="inferred from homology"/>
<reference evidence="9" key="1">
    <citation type="submission" date="2020-10" db="EMBL/GenBank/DDBJ databases">
        <authorList>
            <person name="Gilroy R."/>
        </authorList>
    </citation>
    <scope>NUCLEOTIDE SEQUENCE</scope>
    <source>
        <strain evidence="9">CHK188-20938</strain>
    </source>
</reference>
<keyword evidence="7" id="KW-0732">Signal</keyword>
<evidence type="ECO:0000256" key="7">
    <source>
        <dbReference type="SAM" id="SignalP"/>
    </source>
</evidence>
<dbReference type="InterPro" id="IPR055342">
    <property type="entry name" value="MreC_beta-barrel_core"/>
</dbReference>
<dbReference type="PIRSF" id="PIRSF038471">
    <property type="entry name" value="MreC"/>
    <property type="match status" value="1"/>
</dbReference>
<evidence type="ECO:0000256" key="5">
    <source>
        <dbReference type="PIRNR" id="PIRNR038471"/>
    </source>
</evidence>
<dbReference type="AlphaFoldDB" id="A0A9D1P0H2"/>
<dbReference type="EMBL" id="DVOO01000002">
    <property type="protein sequence ID" value="HIV24226.1"/>
    <property type="molecule type" value="Genomic_DNA"/>
</dbReference>
<dbReference type="Proteomes" id="UP000824169">
    <property type="component" value="Unassembled WGS sequence"/>
</dbReference>
<evidence type="ECO:0000313" key="9">
    <source>
        <dbReference type="EMBL" id="HIV24226.1"/>
    </source>
</evidence>
<accession>A0A9D1P0H2</accession>
<gene>
    <name evidence="9" type="primary">mreC</name>
    <name evidence="9" type="ORF">IAB71_00300</name>
</gene>
<sequence>MKKKIGFKIKSKHLLAIMTCACISAIALTATERISIAPLRNAVGMLIVPIQNGINAVGSYLTDLQSGFQNVQQLAQENEDLQAQVDSLTEQNSLLLQSQQELQRLQELYQLDQNYSQYDKVAAQVISKDPGNWYSSFTINRGTDSGIQVDMNVISGGGLVGIVTEVGSDWAVVRAIIDDSSSVSAMTVSNSDTCIVSGDLRLMDEGKLAFSQMNTENEVAVGEQIVTSNISDKYLPGILIGNVSEVTEDTNHLTKTGYIVPAVDFQHLQEVLVILQLKETGGN</sequence>
<dbReference type="GO" id="GO:0008360">
    <property type="term" value="P:regulation of cell shape"/>
    <property type="evidence" value="ECO:0007669"/>
    <property type="project" value="UniProtKB-KW"/>
</dbReference>
<evidence type="ECO:0000313" key="10">
    <source>
        <dbReference type="Proteomes" id="UP000824169"/>
    </source>
</evidence>
<evidence type="ECO:0000256" key="1">
    <source>
        <dbReference type="ARBA" id="ARBA00009369"/>
    </source>
</evidence>
<evidence type="ECO:0000256" key="4">
    <source>
        <dbReference type="ARBA" id="ARBA00032089"/>
    </source>
</evidence>
<organism evidence="9 10">
    <name type="scientific">Candidatus Scatomonas pullistercoris</name>
    <dbReference type="NCBI Taxonomy" id="2840920"/>
    <lineage>
        <taxon>Bacteria</taxon>
        <taxon>Bacillati</taxon>
        <taxon>Bacillota</taxon>
        <taxon>Clostridia</taxon>
        <taxon>Lachnospirales</taxon>
        <taxon>Lachnospiraceae</taxon>
        <taxon>Lachnospiraceae incertae sedis</taxon>
        <taxon>Candidatus Scatomonas</taxon>
    </lineage>
</organism>
<evidence type="ECO:0000256" key="3">
    <source>
        <dbReference type="ARBA" id="ARBA00022960"/>
    </source>
</evidence>
<comment type="function">
    <text evidence="5">Involved in formation and maintenance of cell shape.</text>
</comment>
<dbReference type="NCBIfam" id="TIGR00219">
    <property type="entry name" value="mreC"/>
    <property type="match status" value="1"/>
</dbReference>
<feature type="domain" description="Rod shape-determining protein MreC beta-barrel core" evidence="8">
    <location>
        <begin position="125"/>
        <end position="274"/>
    </location>
</feature>
<feature type="coiled-coil region" evidence="6">
    <location>
        <begin position="64"/>
        <end position="108"/>
    </location>
</feature>
<dbReference type="InterPro" id="IPR042175">
    <property type="entry name" value="Cell/Rod_MreC_2"/>
</dbReference>
<dbReference type="PANTHER" id="PTHR34138:SF1">
    <property type="entry name" value="CELL SHAPE-DETERMINING PROTEIN MREC"/>
    <property type="match status" value="1"/>
</dbReference>
<comment type="caution">
    <text evidence="9">The sequence shown here is derived from an EMBL/GenBank/DDBJ whole genome shotgun (WGS) entry which is preliminary data.</text>
</comment>
<feature type="chain" id="PRO_5038679644" description="Cell shape-determining protein MreC" evidence="7">
    <location>
        <begin position="30"/>
        <end position="283"/>
    </location>
</feature>
<comment type="similarity">
    <text evidence="1 5">Belongs to the MreC family.</text>
</comment>
<protein>
    <recommendedName>
        <fullName evidence="2 5">Cell shape-determining protein MreC</fullName>
    </recommendedName>
    <alternativeName>
        <fullName evidence="4 5">Cell shape protein MreC</fullName>
    </alternativeName>
</protein>
<dbReference type="Gene3D" id="2.40.10.340">
    <property type="entry name" value="Rod shape-determining protein MreC, domain 1"/>
    <property type="match status" value="1"/>
</dbReference>
<dbReference type="InterPro" id="IPR042177">
    <property type="entry name" value="Cell/Rod_1"/>
</dbReference>
<keyword evidence="3 5" id="KW-0133">Cell shape</keyword>
<name>A0A9D1P0H2_9FIRM</name>
<evidence type="ECO:0000256" key="6">
    <source>
        <dbReference type="SAM" id="Coils"/>
    </source>
</evidence>
<reference evidence="9" key="2">
    <citation type="journal article" date="2021" name="PeerJ">
        <title>Extensive microbial diversity within the chicken gut microbiome revealed by metagenomics and culture.</title>
        <authorList>
            <person name="Gilroy R."/>
            <person name="Ravi A."/>
            <person name="Getino M."/>
            <person name="Pursley I."/>
            <person name="Horton D.L."/>
            <person name="Alikhan N.F."/>
            <person name="Baker D."/>
            <person name="Gharbi K."/>
            <person name="Hall N."/>
            <person name="Watson M."/>
            <person name="Adriaenssens E.M."/>
            <person name="Foster-Nyarko E."/>
            <person name="Jarju S."/>
            <person name="Secka A."/>
            <person name="Antonio M."/>
            <person name="Oren A."/>
            <person name="Chaudhuri R.R."/>
            <person name="La Ragione R."/>
            <person name="Hildebrand F."/>
            <person name="Pallen M.J."/>
        </authorList>
    </citation>
    <scope>NUCLEOTIDE SEQUENCE</scope>
    <source>
        <strain evidence="9">CHK188-20938</strain>
    </source>
</reference>
<keyword evidence="6" id="KW-0175">Coiled coil</keyword>
<feature type="signal peptide" evidence="7">
    <location>
        <begin position="1"/>
        <end position="29"/>
    </location>
</feature>